<gene>
    <name evidence="2" type="ORF">WG66_5883</name>
</gene>
<evidence type="ECO:0000313" key="2">
    <source>
        <dbReference type="EMBL" id="KTB41531.1"/>
    </source>
</evidence>
<accession>A0A0W0FYV0</accession>
<evidence type="ECO:0000256" key="1">
    <source>
        <dbReference type="SAM" id="MobiDB-lite"/>
    </source>
</evidence>
<feature type="compositionally biased region" description="Gly residues" evidence="1">
    <location>
        <begin position="14"/>
        <end position="25"/>
    </location>
</feature>
<comment type="caution">
    <text evidence="2">The sequence shown here is derived from an EMBL/GenBank/DDBJ whole genome shotgun (WGS) entry which is preliminary data.</text>
</comment>
<evidence type="ECO:0000313" key="3">
    <source>
        <dbReference type="Proteomes" id="UP000054988"/>
    </source>
</evidence>
<sequence length="25" mass="2465">MSRTQRVVSEGKGALVGGSCRDGGG</sequence>
<feature type="region of interest" description="Disordered" evidence="1">
    <location>
        <begin position="1"/>
        <end position="25"/>
    </location>
</feature>
<dbReference type="Proteomes" id="UP000054988">
    <property type="component" value="Unassembled WGS sequence"/>
</dbReference>
<dbReference type="EMBL" id="LATX01001445">
    <property type="protein sequence ID" value="KTB41531.1"/>
    <property type="molecule type" value="Genomic_DNA"/>
</dbReference>
<protein>
    <submittedName>
        <fullName evidence="2">Uncharacterized protein</fullName>
    </submittedName>
</protein>
<reference evidence="2 3" key="1">
    <citation type="submission" date="2015-12" db="EMBL/GenBank/DDBJ databases">
        <title>Draft genome sequence of Moniliophthora roreri, the causal agent of frosty pod rot of cacao.</title>
        <authorList>
            <person name="Aime M.C."/>
            <person name="Diaz-Valderrama J.R."/>
            <person name="Kijpornyongpan T."/>
            <person name="Phillips-Mora W."/>
        </authorList>
    </citation>
    <scope>NUCLEOTIDE SEQUENCE [LARGE SCALE GENOMIC DNA]</scope>
    <source>
        <strain evidence="2 3">MCA 2952</strain>
    </source>
</reference>
<organism evidence="2 3">
    <name type="scientific">Moniliophthora roreri</name>
    <name type="common">Frosty pod rot fungus</name>
    <name type="synonym">Monilia roreri</name>
    <dbReference type="NCBI Taxonomy" id="221103"/>
    <lineage>
        <taxon>Eukaryota</taxon>
        <taxon>Fungi</taxon>
        <taxon>Dikarya</taxon>
        <taxon>Basidiomycota</taxon>
        <taxon>Agaricomycotina</taxon>
        <taxon>Agaricomycetes</taxon>
        <taxon>Agaricomycetidae</taxon>
        <taxon>Agaricales</taxon>
        <taxon>Marasmiineae</taxon>
        <taxon>Marasmiaceae</taxon>
        <taxon>Moniliophthora</taxon>
    </lineage>
</organism>
<name>A0A0W0FYV0_MONRR</name>
<proteinExistence type="predicted"/>
<dbReference type="AlphaFoldDB" id="A0A0W0FYV0"/>